<comment type="caution">
    <text evidence="1">The sequence shown here is derived from an EMBL/GenBank/DDBJ whole genome shotgun (WGS) entry which is preliminary data.</text>
</comment>
<protein>
    <submittedName>
        <fullName evidence="1">Variant surface glycoprotein</fullName>
    </submittedName>
</protein>
<dbReference type="AlphaFoldDB" id="A0A3L6L907"/>
<evidence type="ECO:0000313" key="2">
    <source>
        <dbReference type="Proteomes" id="UP000266743"/>
    </source>
</evidence>
<evidence type="ECO:0000313" key="1">
    <source>
        <dbReference type="EMBL" id="RHW73139.1"/>
    </source>
</evidence>
<sequence>MQVQRTTKEVLHKAVAAAVPVLFMMLMRCGKAQTITEPSSDKVTNLCTEAKYTEYLANHIVAEAEEPEHAISIMQIYGEAWNLLAASTNQTDKRAATYALATYMSSAATQAKQLQNGKYKAAVLAATYLQRRSALTRTLQAMRVQGKAAVGQFTNLGGAKASCSHKETPTLRYEGDCGRSGNVNIHPESIAVNLRTATHIKLLDSSKLRPLALEHFVEIKEVPTWVTREVRAAGCETKFISSHFVKFVASTAKKDDKTEVTKNKIFNGNDSSTSCAELKNATKKSEKDNDLLINRICNYIKKPDAHIINVSSLTPAMLANTTAVRVAFRSFIHAATGKAPSDGEIELQLKNLYGWDKQHFTRDFITILTTKNVTYHTGSGFVTETFLDAAKNENAHKVLIYLKGQRAAAQVEQVDNGEAEINGPVCGGEGQEECKLDEKKDMEKSNETQMRKWPKALQWMMARQGGNCKTIQQDDCKGDCTWDEGACDGAVGISASMNIPLFMAFLLLA</sequence>
<accession>A0A3L6L907</accession>
<name>A0A3L6L907_9TRYP</name>
<gene>
    <name evidence="1" type="ORF">DPX39_040084500</name>
</gene>
<dbReference type="Proteomes" id="UP000266743">
    <property type="component" value="Chromosome 4"/>
</dbReference>
<organism evidence="1 2">
    <name type="scientific">Trypanosoma brucei equiperdum</name>
    <dbReference type="NCBI Taxonomy" id="630700"/>
    <lineage>
        <taxon>Eukaryota</taxon>
        <taxon>Discoba</taxon>
        <taxon>Euglenozoa</taxon>
        <taxon>Kinetoplastea</taxon>
        <taxon>Metakinetoplastina</taxon>
        <taxon>Trypanosomatida</taxon>
        <taxon>Trypanosomatidae</taxon>
        <taxon>Trypanosoma</taxon>
    </lineage>
</organism>
<proteinExistence type="predicted"/>
<reference evidence="1 2" key="1">
    <citation type="submission" date="2018-09" db="EMBL/GenBank/DDBJ databases">
        <title>whole genome sequence of T. equiperdum IVM-t1 strain.</title>
        <authorList>
            <person name="Suganuma K."/>
        </authorList>
    </citation>
    <scope>NUCLEOTIDE SEQUENCE [LARGE SCALE GENOMIC DNA]</scope>
    <source>
        <strain evidence="1 2">IVM-t1</strain>
    </source>
</reference>
<dbReference type="EMBL" id="QSBY01000004">
    <property type="protein sequence ID" value="RHW73139.1"/>
    <property type="molecule type" value="Genomic_DNA"/>
</dbReference>